<dbReference type="KEGG" id="vg:30310144"/>
<name>A0A1D8KSZ7_9CAUD</name>
<evidence type="ECO:0000313" key="2">
    <source>
        <dbReference type="Proteomes" id="UP000204364"/>
    </source>
</evidence>
<protein>
    <submittedName>
        <fullName evidence="1">Uncharacterized protein</fullName>
    </submittedName>
</protein>
<dbReference type="OrthoDB" id="19545at10239"/>
<reference evidence="1 2" key="1">
    <citation type="journal article" date="2016" name="Virology">
        <title>The genomic content and context of auxiliary metabolic genes in marine cyanomyoviruses.</title>
        <authorList>
            <person name="Crummett L.T."/>
            <person name="Puxty R.J."/>
            <person name="Weihe C."/>
            <person name="Marston M.F."/>
            <person name="Martiny J.B."/>
        </authorList>
    </citation>
    <scope>NUCLEOTIDE SEQUENCE [LARGE SCALE GENOMIC DNA]</scope>
    <source>
        <strain evidence="1">0810PA09</strain>
    </source>
</reference>
<sequence length="103" mass="11129">MKTELQDAKAALRSALHAAIDSTTINENQLTELWRHYLGVSAIEKSCPQDPDPFGSDPFSTDNYGNYSIPADDYDGWDPDQPIAAGSVNIPGGLGQDVITFNS</sequence>
<dbReference type="Proteomes" id="UP000204364">
    <property type="component" value="Segment"/>
</dbReference>
<dbReference type="GeneID" id="30310144"/>
<dbReference type="EMBL" id="KU686210">
    <property type="protein sequence ID" value="AOV61664.1"/>
    <property type="molecule type" value="Genomic_DNA"/>
</dbReference>
<organism evidence="1 2">
    <name type="scientific">Synechococcus phage S-WAM1</name>
    <dbReference type="NCBI Taxonomy" id="1815521"/>
    <lineage>
        <taxon>Viruses</taxon>
        <taxon>Duplodnaviria</taxon>
        <taxon>Heunggongvirae</taxon>
        <taxon>Uroviricota</taxon>
        <taxon>Caudoviricetes</taxon>
        <taxon>Pantevenvirales</taxon>
        <taxon>Kyanoviridae</taxon>
        <taxon>Sokavirus</taxon>
        <taxon>Sokavirus swam1</taxon>
    </lineage>
</organism>
<keyword evidence="2" id="KW-1185">Reference proteome</keyword>
<gene>
    <name evidence="1" type="ORF">P090810_191</name>
</gene>
<proteinExistence type="predicted"/>
<evidence type="ECO:0000313" key="1">
    <source>
        <dbReference type="EMBL" id="AOV61664.1"/>
    </source>
</evidence>
<dbReference type="RefSeq" id="YP_009325180.1">
    <property type="nucleotide sequence ID" value="NC_031944.1"/>
</dbReference>
<accession>A0A1D8KSZ7</accession>